<feature type="domain" description="Zinc-ribbon" evidence="3">
    <location>
        <begin position="3"/>
        <end position="24"/>
    </location>
</feature>
<dbReference type="RefSeq" id="WP_158353529.1">
    <property type="nucleotide sequence ID" value="NZ_JAHQCX010000019.1"/>
</dbReference>
<proteinExistence type="predicted"/>
<dbReference type="Pfam" id="PF13240">
    <property type="entry name" value="Zn_Ribbon_1"/>
    <property type="match status" value="1"/>
</dbReference>
<keyword evidence="5" id="KW-1185">Reference proteome</keyword>
<keyword evidence="2" id="KW-0812">Transmembrane</keyword>
<dbReference type="InterPro" id="IPR026870">
    <property type="entry name" value="Zinc_ribbon_dom"/>
</dbReference>
<accession>A0ABS6KD69</accession>
<name>A0ABS6KD69_9FIRM</name>
<comment type="caution">
    <text evidence="4">The sequence shown here is derived from an EMBL/GenBank/DDBJ whole genome shotgun (WGS) entry which is preliminary data.</text>
</comment>
<evidence type="ECO:0000256" key="2">
    <source>
        <dbReference type="SAM" id="Phobius"/>
    </source>
</evidence>
<feature type="compositionally biased region" description="Low complexity" evidence="1">
    <location>
        <begin position="59"/>
        <end position="99"/>
    </location>
</feature>
<keyword evidence="2" id="KW-1133">Transmembrane helix</keyword>
<evidence type="ECO:0000256" key="1">
    <source>
        <dbReference type="SAM" id="MobiDB-lite"/>
    </source>
</evidence>
<evidence type="ECO:0000313" key="5">
    <source>
        <dbReference type="Proteomes" id="UP001314681"/>
    </source>
</evidence>
<keyword evidence="2" id="KW-0472">Membrane</keyword>
<feature type="region of interest" description="Disordered" evidence="1">
    <location>
        <begin position="28"/>
        <end position="99"/>
    </location>
</feature>
<feature type="transmembrane region" description="Helical" evidence="2">
    <location>
        <begin position="167"/>
        <end position="190"/>
    </location>
</feature>
<reference evidence="4 5" key="1">
    <citation type="submission" date="2021-06" db="EMBL/GenBank/DDBJ databases">
        <title>Description of novel taxa of the family Lachnospiraceae.</title>
        <authorList>
            <person name="Chaplin A.V."/>
            <person name="Sokolova S.R."/>
            <person name="Pikina A.P."/>
            <person name="Korzhanova M."/>
            <person name="Belova V."/>
            <person name="Korostin D."/>
            <person name="Efimov B.A."/>
        </authorList>
    </citation>
    <scope>NUCLEOTIDE SEQUENCE [LARGE SCALE GENOMIC DNA]</scope>
    <source>
        <strain evidence="4 5">ASD4241</strain>
    </source>
</reference>
<dbReference type="Proteomes" id="UP001314681">
    <property type="component" value="Unassembled WGS sequence"/>
</dbReference>
<evidence type="ECO:0000259" key="3">
    <source>
        <dbReference type="Pfam" id="PF13240"/>
    </source>
</evidence>
<evidence type="ECO:0000313" key="4">
    <source>
        <dbReference type="EMBL" id="MBU9728457.1"/>
    </source>
</evidence>
<organism evidence="4 5">
    <name type="scientific">Diplocloster modestus</name>
    <dbReference type="NCBI Taxonomy" id="2850322"/>
    <lineage>
        <taxon>Bacteria</taxon>
        <taxon>Bacillati</taxon>
        <taxon>Bacillota</taxon>
        <taxon>Clostridia</taxon>
        <taxon>Lachnospirales</taxon>
        <taxon>Lachnospiraceae</taxon>
        <taxon>Diplocloster</taxon>
    </lineage>
</organism>
<protein>
    <submittedName>
        <fullName evidence="4">Zinc-ribbon domain-containing protein</fullName>
    </submittedName>
</protein>
<gene>
    <name evidence="4" type="ORF">KTH90_20875</name>
</gene>
<sequence>MAFCTECGTNVPDGIKFCTSCGNPMGSAAQPEPVMTGAAAQTMPQSQTAQPPAEPVYTSQQPAPAYSQQQATSAYPQQQPAPAYPQQQAPAYPQQQPAPAYPQQQAPAYIPAPSAADTPPTGKYAVMSTGSFILTSILFAIPVVGLIACIVMAFASKNLNRKHYAKAMLIFMIIGLVLAVILYFVSGWVLEAVTGYLGGAFLS</sequence>
<dbReference type="EMBL" id="JAHQCX010000019">
    <property type="protein sequence ID" value="MBU9728457.1"/>
    <property type="molecule type" value="Genomic_DNA"/>
</dbReference>
<feature type="transmembrane region" description="Helical" evidence="2">
    <location>
        <begin position="132"/>
        <end position="155"/>
    </location>
</feature>